<sequence length="245" mass="24788">MHYIFAIFPLAAAAALAPGTQFSNLPFKQTLPLEPVGDVAAGNGLSSIAASVEVAAHEINLGAKAFSLASAKFTSGASLEPHQNALSTIKATKAIQDVSNTIWTSAVEVEKKVGSLAISISQQNLVDQQPSLVAAIKLQVQALLNLKDVIVGVIKGVKDQLGAFTDAEKVALTAAIKALGIAVAKQADPLLRLGQGLKLVGLTGFGDALTALTDSTGALVAAVPVATNVLAVVPAVTGGTPIALE</sequence>
<evidence type="ECO:0000256" key="1">
    <source>
        <dbReference type="SAM" id="SignalP"/>
    </source>
</evidence>
<feature type="signal peptide" evidence="1">
    <location>
        <begin position="1"/>
        <end position="22"/>
    </location>
</feature>
<protein>
    <recommendedName>
        <fullName evidence="4">Cell wall protein</fullName>
    </recommendedName>
</protein>
<accession>A0A6A5VQ84</accession>
<dbReference type="Proteomes" id="UP000800036">
    <property type="component" value="Unassembled WGS sequence"/>
</dbReference>
<keyword evidence="1" id="KW-0732">Signal</keyword>
<reference evidence="2" key="1">
    <citation type="journal article" date="2020" name="Stud. Mycol.">
        <title>101 Dothideomycetes genomes: a test case for predicting lifestyles and emergence of pathogens.</title>
        <authorList>
            <person name="Haridas S."/>
            <person name="Albert R."/>
            <person name="Binder M."/>
            <person name="Bloem J."/>
            <person name="Labutti K."/>
            <person name="Salamov A."/>
            <person name="Andreopoulos B."/>
            <person name="Baker S."/>
            <person name="Barry K."/>
            <person name="Bills G."/>
            <person name="Bluhm B."/>
            <person name="Cannon C."/>
            <person name="Castanera R."/>
            <person name="Culley D."/>
            <person name="Daum C."/>
            <person name="Ezra D."/>
            <person name="Gonzalez J."/>
            <person name="Henrissat B."/>
            <person name="Kuo A."/>
            <person name="Liang C."/>
            <person name="Lipzen A."/>
            <person name="Lutzoni F."/>
            <person name="Magnuson J."/>
            <person name="Mondo S."/>
            <person name="Nolan M."/>
            <person name="Ohm R."/>
            <person name="Pangilinan J."/>
            <person name="Park H.-J."/>
            <person name="Ramirez L."/>
            <person name="Alfaro M."/>
            <person name="Sun H."/>
            <person name="Tritt A."/>
            <person name="Yoshinaga Y."/>
            <person name="Zwiers L.-H."/>
            <person name="Turgeon B."/>
            <person name="Goodwin S."/>
            <person name="Spatafora J."/>
            <person name="Crous P."/>
            <person name="Grigoriev I."/>
        </authorList>
    </citation>
    <scope>NUCLEOTIDE SEQUENCE</scope>
    <source>
        <strain evidence="2">CBS 107.79</strain>
    </source>
</reference>
<feature type="chain" id="PRO_5025691830" description="Cell wall protein" evidence="1">
    <location>
        <begin position="23"/>
        <end position="245"/>
    </location>
</feature>
<organism evidence="2 3">
    <name type="scientific">Bimuria novae-zelandiae CBS 107.79</name>
    <dbReference type="NCBI Taxonomy" id="1447943"/>
    <lineage>
        <taxon>Eukaryota</taxon>
        <taxon>Fungi</taxon>
        <taxon>Dikarya</taxon>
        <taxon>Ascomycota</taxon>
        <taxon>Pezizomycotina</taxon>
        <taxon>Dothideomycetes</taxon>
        <taxon>Pleosporomycetidae</taxon>
        <taxon>Pleosporales</taxon>
        <taxon>Massarineae</taxon>
        <taxon>Didymosphaeriaceae</taxon>
        <taxon>Bimuria</taxon>
    </lineage>
</organism>
<evidence type="ECO:0000313" key="2">
    <source>
        <dbReference type="EMBL" id="KAF1975397.1"/>
    </source>
</evidence>
<name>A0A6A5VQ84_9PLEO</name>
<evidence type="ECO:0000313" key="3">
    <source>
        <dbReference type="Proteomes" id="UP000800036"/>
    </source>
</evidence>
<dbReference type="AlphaFoldDB" id="A0A6A5VQ84"/>
<dbReference type="EMBL" id="ML976670">
    <property type="protein sequence ID" value="KAF1975397.1"/>
    <property type="molecule type" value="Genomic_DNA"/>
</dbReference>
<evidence type="ECO:0008006" key="4">
    <source>
        <dbReference type="Google" id="ProtNLM"/>
    </source>
</evidence>
<proteinExistence type="predicted"/>
<keyword evidence="3" id="KW-1185">Reference proteome</keyword>
<gene>
    <name evidence="2" type="ORF">BU23DRAFT_566538</name>
</gene>